<dbReference type="GO" id="GO:0046872">
    <property type="term" value="F:metal ion binding"/>
    <property type="evidence" value="ECO:0007669"/>
    <property type="project" value="UniProtKB-KW"/>
</dbReference>
<evidence type="ECO:0000256" key="5">
    <source>
        <dbReference type="RuleBase" id="RU000590"/>
    </source>
</evidence>
<sequence length="128" mass="14101">MMSVGLGRVFQPHGLSHFLGLDVHDVGAGVAGYKKYHLPNRFIRAMLPGMVFTIEPGCYFIDPLLDDALSNTTQSQFIVPEVLERFRGSGGVRIEDVVLVNEDGVENLSPNLPRTVEEIESFIAGTRN</sequence>
<comment type="similarity">
    <text evidence="5">Belongs to the peptidase M24B family.</text>
</comment>
<evidence type="ECO:0000256" key="3">
    <source>
        <dbReference type="ARBA" id="ARBA00022801"/>
    </source>
</evidence>
<reference evidence="7 8" key="1">
    <citation type="journal article" date="2024" name="BMC Genomics">
        <title>De novo assembly and annotation of Popillia japonica's genome with initial clues to its potential as an invasive pest.</title>
        <authorList>
            <person name="Cucini C."/>
            <person name="Boschi S."/>
            <person name="Funari R."/>
            <person name="Cardaioli E."/>
            <person name="Iannotti N."/>
            <person name="Marturano G."/>
            <person name="Paoli F."/>
            <person name="Bruttini M."/>
            <person name="Carapelli A."/>
            <person name="Frati F."/>
            <person name="Nardi F."/>
        </authorList>
    </citation>
    <scope>NUCLEOTIDE SEQUENCE [LARGE SCALE GENOMIC DNA]</scope>
    <source>
        <strain evidence="7">DMR45628</strain>
    </source>
</reference>
<dbReference type="Gene3D" id="3.90.230.10">
    <property type="entry name" value="Creatinase/methionine aminopeptidase superfamily"/>
    <property type="match status" value="1"/>
</dbReference>
<dbReference type="InterPro" id="IPR052433">
    <property type="entry name" value="X-Pro_dipept-like"/>
</dbReference>
<comment type="caution">
    <text evidence="7">The sequence shown here is derived from an EMBL/GenBank/DDBJ whole genome shotgun (WGS) entry which is preliminary data.</text>
</comment>
<dbReference type="InterPro" id="IPR036005">
    <property type="entry name" value="Creatinase/aminopeptidase-like"/>
</dbReference>
<dbReference type="EMBL" id="JASPKY010000211">
    <property type="protein sequence ID" value="KAK9720356.1"/>
    <property type="molecule type" value="Genomic_DNA"/>
</dbReference>
<evidence type="ECO:0000313" key="7">
    <source>
        <dbReference type="EMBL" id="KAK9720356.1"/>
    </source>
</evidence>
<dbReference type="PROSITE" id="PS00491">
    <property type="entry name" value="PROLINE_PEPTIDASE"/>
    <property type="match status" value="1"/>
</dbReference>
<keyword evidence="3" id="KW-0378">Hydrolase</keyword>
<dbReference type="Pfam" id="PF00557">
    <property type="entry name" value="Peptidase_M24"/>
    <property type="match status" value="1"/>
</dbReference>
<dbReference type="InterPro" id="IPR000994">
    <property type="entry name" value="Pept_M24"/>
</dbReference>
<dbReference type="InterPro" id="IPR001131">
    <property type="entry name" value="Peptidase_M24B_aminopep-P_CS"/>
</dbReference>
<keyword evidence="4" id="KW-0464">Manganese</keyword>
<dbReference type="AlphaFoldDB" id="A0AAW1KM36"/>
<dbReference type="PANTHER" id="PTHR43226">
    <property type="entry name" value="XAA-PRO AMINOPEPTIDASE 3"/>
    <property type="match status" value="1"/>
</dbReference>
<dbReference type="SUPFAM" id="SSF55920">
    <property type="entry name" value="Creatinase/aminopeptidase"/>
    <property type="match status" value="1"/>
</dbReference>
<dbReference type="GO" id="GO:0006508">
    <property type="term" value="P:proteolysis"/>
    <property type="evidence" value="ECO:0007669"/>
    <property type="project" value="TreeGrafter"/>
</dbReference>
<organism evidence="7 8">
    <name type="scientific">Popillia japonica</name>
    <name type="common">Japanese beetle</name>
    <dbReference type="NCBI Taxonomy" id="7064"/>
    <lineage>
        <taxon>Eukaryota</taxon>
        <taxon>Metazoa</taxon>
        <taxon>Ecdysozoa</taxon>
        <taxon>Arthropoda</taxon>
        <taxon>Hexapoda</taxon>
        <taxon>Insecta</taxon>
        <taxon>Pterygota</taxon>
        <taxon>Neoptera</taxon>
        <taxon>Endopterygota</taxon>
        <taxon>Coleoptera</taxon>
        <taxon>Polyphaga</taxon>
        <taxon>Scarabaeiformia</taxon>
        <taxon>Scarabaeidae</taxon>
        <taxon>Rutelinae</taxon>
        <taxon>Popillia</taxon>
    </lineage>
</organism>
<keyword evidence="8" id="KW-1185">Reference proteome</keyword>
<comment type="cofactor">
    <cofactor evidence="1">
        <name>Mn(2+)</name>
        <dbReference type="ChEBI" id="CHEBI:29035"/>
    </cofactor>
</comment>
<evidence type="ECO:0000313" key="8">
    <source>
        <dbReference type="Proteomes" id="UP001458880"/>
    </source>
</evidence>
<dbReference type="PANTHER" id="PTHR43226:SF1">
    <property type="entry name" value="XAA-PRO DIPEPTIDASE"/>
    <property type="match status" value="1"/>
</dbReference>
<evidence type="ECO:0000259" key="6">
    <source>
        <dbReference type="Pfam" id="PF00557"/>
    </source>
</evidence>
<evidence type="ECO:0000256" key="4">
    <source>
        <dbReference type="ARBA" id="ARBA00023211"/>
    </source>
</evidence>
<feature type="domain" description="Peptidase M24" evidence="6">
    <location>
        <begin position="9"/>
        <end position="102"/>
    </location>
</feature>
<protein>
    <submittedName>
        <fullName evidence="7">Metallopeptidase family M24</fullName>
    </submittedName>
</protein>
<dbReference type="GO" id="GO:0008233">
    <property type="term" value="F:peptidase activity"/>
    <property type="evidence" value="ECO:0007669"/>
    <property type="project" value="TreeGrafter"/>
</dbReference>
<dbReference type="Proteomes" id="UP001458880">
    <property type="component" value="Unassembled WGS sequence"/>
</dbReference>
<keyword evidence="2 5" id="KW-0479">Metal-binding</keyword>
<accession>A0AAW1KM36</accession>
<name>A0AAW1KM36_POPJA</name>
<evidence type="ECO:0000256" key="2">
    <source>
        <dbReference type="ARBA" id="ARBA00022723"/>
    </source>
</evidence>
<gene>
    <name evidence="7" type="ORF">QE152_g22141</name>
</gene>
<proteinExistence type="inferred from homology"/>
<evidence type="ECO:0000256" key="1">
    <source>
        <dbReference type="ARBA" id="ARBA00001936"/>
    </source>
</evidence>